<evidence type="ECO:0000313" key="3">
    <source>
        <dbReference type="Proteomes" id="UP000001396"/>
    </source>
</evidence>
<dbReference type="Proteomes" id="UP000001396">
    <property type="component" value="Unassembled WGS sequence"/>
</dbReference>
<name>D3B8D0_HETP5</name>
<proteinExistence type="predicted"/>
<gene>
    <name evidence="2" type="ORF">PPL_04722</name>
</gene>
<accession>D3B8D0</accession>
<keyword evidence="3" id="KW-1185">Reference proteome</keyword>
<comment type="caution">
    <text evidence="2">The sequence shown here is derived from an EMBL/GenBank/DDBJ whole genome shotgun (WGS) entry which is preliminary data.</text>
</comment>
<reference evidence="2 3" key="1">
    <citation type="journal article" date="2011" name="Genome Res.">
        <title>Phylogeny-wide analysis of social amoeba genomes highlights ancient origins for complex intercellular communication.</title>
        <authorList>
            <person name="Heidel A.J."/>
            <person name="Lawal H.M."/>
            <person name="Felder M."/>
            <person name="Schilde C."/>
            <person name="Helps N.R."/>
            <person name="Tunggal B."/>
            <person name="Rivero F."/>
            <person name="John U."/>
            <person name="Schleicher M."/>
            <person name="Eichinger L."/>
            <person name="Platzer M."/>
            <person name="Noegel A.A."/>
            <person name="Schaap P."/>
            <person name="Gloeckner G."/>
        </authorList>
    </citation>
    <scope>NUCLEOTIDE SEQUENCE [LARGE SCALE GENOMIC DNA]</scope>
    <source>
        <strain evidence="3">ATCC 26659 / Pp 5 / PN500</strain>
    </source>
</reference>
<dbReference type="EMBL" id="ADBJ01000020">
    <property type="protein sequence ID" value="EFA82298.1"/>
    <property type="molecule type" value="Genomic_DNA"/>
</dbReference>
<dbReference type="RefSeq" id="XP_020434415.1">
    <property type="nucleotide sequence ID" value="XM_020575620.1"/>
</dbReference>
<sequence length="150" mass="18315">MDLCKQHQFDDNFACIYCETFFCINCDSNHEEHLIHYLIDMKPYMDSVVEVIKRFSYRAMCIQDKINTKRENLRQKMENGESKIKDSDYEMEKEKIRLLEIELVDAEEDKREVEENYMKSTRLYNLLMTHCSDYMQKTQLTKEYQEEEEE</sequence>
<dbReference type="GeneID" id="31360209"/>
<evidence type="ECO:0000256" key="1">
    <source>
        <dbReference type="SAM" id="Coils"/>
    </source>
</evidence>
<dbReference type="AlphaFoldDB" id="D3B8D0"/>
<feature type="coiled-coil region" evidence="1">
    <location>
        <begin position="63"/>
        <end position="123"/>
    </location>
</feature>
<organism evidence="2 3">
    <name type="scientific">Heterostelium pallidum (strain ATCC 26659 / Pp 5 / PN500)</name>
    <name type="common">Cellular slime mold</name>
    <name type="synonym">Polysphondylium pallidum</name>
    <dbReference type="NCBI Taxonomy" id="670386"/>
    <lineage>
        <taxon>Eukaryota</taxon>
        <taxon>Amoebozoa</taxon>
        <taxon>Evosea</taxon>
        <taxon>Eumycetozoa</taxon>
        <taxon>Dictyostelia</taxon>
        <taxon>Acytosteliales</taxon>
        <taxon>Acytosteliaceae</taxon>
        <taxon>Heterostelium</taxon>
    </lineage>
</organism>
<dbReference type="InParanoid" id="D3B8D0"/>
<protein>
    <submittedName>
        <fullName evidence="2">Uncharacterized protein</fullName>
    </submittedName>
</protein>
<keyword evidence="1" id="KW-0175">Coiled coil</keyword>
<evidence type="ECO:0000313" key="2">
    <source>
        <dbReference type="EMBL" id="EFA82298.1"/>
    </source>
</evidence>